<dbReference type="EMBL" id="CP157484">
    <property type="protein sequence ID" value="XBO41069.1"/>
    <property type="molecule type" value="Genomic_DNA"/>
</dbReference>
<gene>
    <name evidence="1" type="ORF">ABEG18_10000</name>
</gene>
<dbReference type="AlphaFoldDB" id="A0AAU7JLW7"/>
<protein>
    <submittedName>
        <fullName evidence="1">Uncharacterized protein</fullName>
    </submittedName>
</protein>
<evidence type="ECO:0000313" key="1">
    <source>
        <dbReference type="EMBL" id="XBO41069.1"/>
    </source>
</evidence>
<proteinExistence type="predicted"/>
<accession>A0AAU7JLW7</accession>
<reference evidence="1" key="1">
    <citation type="submission" date="2024-05" db="EMBL/GenBank/DDBJ databases">
        <authorList>
            <person name="Kim S."/>
            <person name="Heo J."/>
            <person name="Choi H."/>
            <person name="Choi Y."/>
            <person name="Kwon S.-W."/>
            <person name="Kim Y."/>
        </authorList>
    </citation>
    <scope>NUCLEOTIDE SEQUENCE</scope>
    <source>
        <strain evidence="1">KACC 23698</strain>
    </source>
</reference>
<name>A0AAU7JLW7_9HYPH</name>
<organism evidence="1">
    <name type="scientific">Alsobacter sp. KACC 23698</name>
    <dbReference type="NCBI Taxonomy" id="3149229"/>
    <lineage>
        <taxon>Bacteria</taxon>
        <taxon>Pseudomonadati</taxon>
        <taxon>Pseudomonadota</taxon>
        <taxon>Alphaproteobacteria</taxon>
        <taxon>Hyphomicrobiales</taxon>
        <taxon>Alsobacteraceae</taxon>
        <taxon>Alsobacter</taxon>
    </lineage>
</organism>
<dbReference type="RefSeq" id="WP_406857921.1">
    <property type="nucleotide sequence ID" value="NZ_CP157484.1"/>
</dbReference>
<sequence>MGKLLDKDMEWAISETDRTWTEFREHLRARAIANSFGGSDVDKPDADGARLHDLRRAHQTARERLEAMLSNDAK</sequence>